<dbReference type="PANTHER" id="PTHR43751">
    <property type="entry name" value="SULFATASE"/>
    <property type="match status" value="1"/>
</dbReference>
<dbReference type="OrthoDB" id="9764377at2"/>
<feature type="chain" id="PRO_5013297475" evidence="4">
    <location>
        <begin position="25"/>
        <end position="479"/>
    </location>
</feature>
<dbReference type="InterPro" id="IPR052701">
    <property type="entry name" value="GAG_Ulvan_Degrading_Sulfatases"/>
</dbReference>
<evidence type="ECO:0000313" key="7">
    <source>
        <dbReference type="Proteomes" id="UP000192276"/>
    </source>
</evidence>
<feature type="region of interest" description="Disordered" evidence="3">
    <location>
        <begin position="89"/>
        <end position="109"/>
    </location>
</feature>
<dbReference type="GO" id="GO:0016787">
    <property type="term" value="F:hydrolase activity"/>
    <property type="evidence" value="ECO:0007669"/>
    <property type="project" value="UniProtKB-KW"/>
</dbReference>
<dbReference type="STRING" id="550983.A4R26_13430"/>
<comment type="caution">
    <text evidence="6">The sequence shown here is derived from an EMBL/GenBank/DDBJ whole genome shotgun (WGS) entry which is preliminary data.</text>
</comment>
<feature type="domain" description="Sulfatase N-terminal" evidence="5">
    <location>
        <begin position="31"/>
        <end position="367"/>
    </location>
</feature>
<organism evidence="6 7">
    <name type="scientific">Niastella populi</name>
    <dbReference type="NCBI Taxonomy" id="550983"/>
    <lineage>
        <taxon>Bacteria</taxon>
        <taxon>Pseudomonadati</taxon>
        <taxon>Bacteroidota</taxon>
        <taxon>Chitinophagia</taxon>
        <taxon>Chitinophagales</taxon>
        <taxon>Chitinophagaceae</taxon>
        <taxon>Niastella</taxon>
    </lineage>
</organism>
<keyword evidence="7" id="KW-1185">Reference proteome</keyword>
<evidence type="ECO:0000313" key="6">
    <source>
        <dbReference type="EMBL" id="OQP66767.1"/>
    </source>
</evidence>
<dbReference type="PROSITE" id="PS00523">
    <property type="entry name" value="SULFATASE_1"/>
    <property type="match status" value="1"/>
</dbReference>
<dbReference type="Gene3D" id="3.30.1120.10">
    <property type="match status" value="1"/>
</dbReference>
<dbReference type="Pfam" id="PF00884">
    <property type="entry name" value="Sulfatase"/>
    <property type="match status" value="1"/>
</dbReference>
<reference evidence="7" key="1">
    <citation type="submission" date="2016-04" db="EMBL/GenBank/DDBJ databases">
        <authorList>
            <person name="Chen L."/>
            <person name="Zhuang W."/>
            <person name="Wang G."/>
        </authorList>
    </citation>
    <scope>NUCLEOTIDE SEQUENCE [LARGE SCALE GENOMIC DNA]</scope>
    <source>
        <strain evidence="7">208</strain>
    </source>
</reference>
<comment type="similarity">
    <text evidence="1">Belongs to the sulfatase family.</text>
</comment>
<proteinExistence type="inferred from homology"/>
<dbReference type="PANTHER" id="PTHR43751:SF3">
    <property type="entry name" value="SULFATASE N-TERMINAL DOMAIN-CONTAINING PROTEIN"/>
    <property type="match status" value="1"/>
</dbReference>
<keyword evidence="4" id="KW-0732">Signal</keyword>
<dbReference type="RefSeq" id="WP_081162467.1">
    <property type="nucleotide sequence ID" value="NZ_LWBP01000045.1"/>
</dbReference>
<evidence type="ECO:0000256" key="3">
    <source>
        <dbReference type="SAM" id="MobiDB-lite"/>
    </source>
</evidence>
<evidence type="ECO:0000256" key="1">
    <source>
        <dbReference type="ARBA" id="ARBA00008779"/>
    </source>
</evidence>
<accession>A0A1V9G865</accession>
<dbReference type="InterPro" id="IPR024607">
    <property type="entry name" value="Sulfatase_CS"/>
</dbReference>
<dbReference type="AlphaFoldDB" id="A0A1V9G865"/>
<gene>
    <name evidence="6" type="ORF">A4R26_13430</name>
</gene>
<sequence length="479" mass="53145">MNKACLTFSLVSFFTLFQPGKSVAQTKTPRPNIIFILADDLGYGDLGCYGQQLIKTPNIDAMAKQGLRFTQFYAGTAVCAPSRSSLLTGQHTGHTPVRGNKSVEPEGQWPIPDSAITIAEVLKKGGYTTADFGKWGLGPVASTGDPVKQGFDHFFGYNCQSKAHNYYPDHLWENNTRIDFASNTPQQFTEYSADLIQKKALSFIEQQQKDKPFFLYLSYTLPHAALQGPHDSLFEKYKKLFNEQPVAVAAWNGRGYAPQAYPHATYAAMVSRLDAYVGQVLQKLRESGIDKNTLVLFSSDNGPHKEGGNDPDYFKSSGPLRGIKRDLYEGGIREPMIAWWPGKIKAGSTSDYTGAFWDLLPTFAELAKQPQPKNIDGISIVPVLFGQKNAPSHPWLYWEFHEQGGKQAVRMGKWKGVKLNAATDPDGPIELYDLQKDVSEKNNLAGKHPDVVAEIKKIMQQQHRESPDFPLFTSAAAAN</sequence>
<dbReference type="SUPFAM" id="SSF53649">
    <property type="entry name" value="Alkaline phosphatase-like"/>
    <property type="match status" value="1"/>
</dbReference>
<dbReference type="InterPro" id="IPR000917">
    <property type="entry name" value="Sulfatase_N"/>
</dbReference>
<dbReference type="EMBL" id="LWBP01000045">
    <property type="protein sequence ID" value="OQP66767.1"/>
    <property type="molecule type" value="Genomic_DNA"/>
</dbReference>
<dbReference type="InterPro" id="IPR017850">
    <property type="entry name" value="Alkaline_phosphatase_core_sf"/>
</dbReference>
<name>A0A1V9G865_9BACT</name>
<keyword evidence="2" id="KW-0378">Hydrolase</keyword>
<feature type="signal peptide" evidence="4">
    <location>
        <begin position="1"/>
        <end position="24"/>
    </location>
</feature>
<dbReference type="CDD" id="cd16145">
    <property type="entry name" value="ARS_like"/>
    <property type="match status" value="1"/>
</dbReference>
<evidence type="ECO:0000259" key="5">
    <source>
        <dbReference type="Pfam" id="PF00884"/>
    </source>
</evidence>
<dbReference type="Gene3D" id="3.40.720.10">
    <property type="entry name" value="Alkaline Phosphatase, subunit A"/>
    <property type="match status" value="1"/>
</dbReference>
<evidence type="ECO:0000256" key="4">
    <source>
        <dbReference type="SAM" id="SignalP"/>
    </source>
</evidence>
<dbReference type="Proteomes" id="UP000192276">
    <property type="component" value="Unassembled WGS sequence"/>
</dbReference>
<protein>
    <submittedName>
        <fullName evidence="6">Arylsulfatase</fullName>
    </submittedName>
</protein>
<evidence type="ECO:0000256" key="2">
    <source>
        <dbReference type="ARBA" id="ARBA00022801"/>
    </source>
</evidence>